<dbReference type="Proteomes" id="UP000738325">
    <property type="component" value="Unassembled WGS sequence"/>
</dbReference>
<gene>
    <name evidence="2" type="ORF">BGZ99_008790</name>
</gene>
<evidence type="ECO:0000256" key="1">
    <source>
        <dbReference type="SAM" id="MobiDB-lite"/>
    </source>
</evidence>
<feature type="region of interest" description="Disordered" evidence="1">
    <location>
        <begin position="140"/>
        <end position="159"/>
    </location>
</feature>
<evidence type="ECO:0000313" key="3">
    <source>
        <dbReference type="Proteomes" id="UP000738325"/>
    </source>
</evidence>
<dbReference type="OrthoDB" id="428346at2759"/>
<organism evidence="2 3">
    <name type="scientific">Dissophora globulifera</name>
    <dbReference type="NCBI Taxonomy" id="979702"/>
    <lineage>
        <taxon>Eukaryota</taxon>
        <taxon>Fungi</taxon>
        <taxon>Fungi incertae sedis</taxon>
        <taxon>Mucoromycota</taxon>
        <taxon>Mortierellomycotina</taxon>
        <taxon>Mortierellomycetes</taxon>
        <taxon>Mortierellales</taxon>
        <taxon>Mortierellaceae</taxon>
        <taxon>Dissophora</taxon>
    </lineage>
</organism>
<reference evidence="2" key="1">
    <citation type="journal article" date="2020" name="Fungal Divers.">
        <title>Resolving the Mortierellaceae phylogeny through synthesis of multi-gene phylogenetics and phylogenomics.</title>
        <authorList>
            <person name="Vandepol N."/>
            <person name="Liber J."/>
            <person name="Desiro A."/>
            <person name="Na H."/>
            <person name="Kennedy M."/>
            <person name="Barry K."/>
            <person name="Grigoriev I.V."/>
            <person name="Miller A.N."/>
            <person name="O'Donnell K."/>
            <person name="Stajich J.E."/>
            <person name="Bonito G."/>
        </authorList>
    </citation>
    <scope>NUCLEOTIDE SEQUENCE</scope>
    <source>
        <strain evidence="2">REB-010B</strain>
    </source>
</reference>
<feature type="region of interest" description="Disordered" evidence="1">
    <location>
        <begin position="459"/>
        <end position="478"/>
    </location>
</feature>
<comment type="caution">
    <text evidence="2">The sequence shown here is derived from an EMBL/GenBank/DDBJ whole genome shotgun (WGS) entry which is preliminary data.</text>
</comment>
<feature type="compositionally biased region" description="Acidic residues" evidence="1">
    <location>
        <begin position="322"/>
        <end position="336"/>
    </location>
</feature>
<keyword evidence="3" id="KW-1185">Reference proteome</keyword>
<feature type="region of interest" description="Disordered" evidence="1">
    <location>
        <begin position="303"/>
        <end position="336"/>
    </location>
</feature>
<feature type="region of interest" description="Disordered" evidence="1">
    <location>
        <begin position="655"/>
        <end position="679"/>
    </location>
</feature>
<proteinExistence type="predicted"/>
<sequence length="757" mass="85842">MTRSWQPHGYDLEFEREWQWPDMDPLKTITTSEDSTGEGSSGEIVNMISGESSVSPTLTRTEMAGERKLGDSPTGSVGIKTWDLDDPTLSLGTFLGSPQWRNQTLVPDSDFVNLLRVLRPVDHAFFITLFVNQSPQQLATAQEDGKGTSPKVSSTPSSYNHHHHSCGSWIPDYVEFQNRILDKTLPSRYTIHTCPSSFMPSLQPELGQEMGPKRAIQPPCGDIFSQILAMTSTFAWSVVESRGFFVNPAQLEELKKSFDQSLFQYWMLPPKADSTARVDTSDMTSRDLDRLFQLHDPLFSYYVDNDSGDSNNENDKSQQSEIDNEDSEEKEEEEQLAVEQMQRRLWDLRSSSRNRVSFERKLTPNDAAILPSFNDNILQHQRRLGQRTSAQRMKKLTRGLEQDGVELVLNHDLLPQFVNTTRTLRLFLELGLPLPDRILLENQRRLSLLQSSIARADETSKGGAPTIHAPSAHGSPFGSSSRVLPSFSLTTSSSSSSQERTFSSFYTAIHDERDLSKIQAVPKTFGCLLDILLQPKIELQELIHPYATLFKLPAVFTVGIYIRPTLKSSTASNAAATAGGREPWRLISRNRKATVHRYLTCARQIAREFAPKRKGQKVVYVVVAEDAAMAGVMESQEEWDEEVITPKWVVPKERRQQQRQEQLQEQEQEHGHQQRLPPLSKQQQAVLENWVLSKTDFQVVSDQSDFAKVAVWRTRREGRSVVIRENSAIERQLEKEKTYVDMLDCGALLKNLIVTED</sequence>
<feature type="compositionally biased region" description="Polar residues" evidence="1">
    <location>
        <begin position="150"/>
        <end position="159"/>
    </location>
</feature>
<dbReference type="EMBL" id="JAAAIP010000007">
    <property type="protein sequence ID" value="KAG0330067.1"/>
    <property type="molecule type" value="Genomic_DNA"/>
</dbReference>
<name>A0A9P6V0V2_9FUNG</name>
<protein>
    <submittedName>
        <fullName evidence="2">Uncharacterized protein</fullName>
    </submittedName>
</protein>
<accession>A0A9P6V0V2</accession>
<evidence type="ECO:0000313" key="2">
    <source>
        <dbReference type="EMBL" id="KAG0330067.1"/>
    </source>
</evidence>
<dbReference type="AlphaFoldDB" id="A0A9P6V0V2"/>